<proteinExistence type="predicted"/>
<dbReference type="PROSITE" id="PS50943">
    <property type="entry name" value="HTH_CROC1"/>
    <property type="match status" value="1"/>
</dbReference>
<evidence type="ECO:0000313" key="3">
    <source>
        <dbReference type="EMBL" id="MCQ8834850.1"/>
    </source>
</evidence>
<protein>
    <submittedName>
        <fullName evidence="3">Helix-turn-helix domain-containing protein</fullName>
    </submittedName>
</protein>
<evidence type="ECO:0000259" key="2">
    <source>
        <dbReference type="PROSITE" id="PS50943"/>
    </source>
</evidence>
<organism evidence="3 4">
    <name type="scientific">Streptomyces malaysiensis subsp. samsunensis</name>
    <dbReference type="NCBI Taxonomy" id="459658"/>
    <lineage>
        <taxon>Bacteria</taxon>
        <taxon>Bacillati</taxon>
        <taxon>Actinomycetota</taxon>
        <taxon>Actinomycetes</taxon>
        <taxon>Kitasatosporales</taxon>
        <taxon>Streptomycetaceae</taxon>
        <taxon>Streptomyces</taxon>
        <taxon>Streptomyces violaceusniger group</taxon>
    </lineage>
</organism>
<dbReference type="GO" id="GO:0003677">
    <property type="term" value="F:DNA binding"/>
    <property type="evidence" value="ECO:0007669"/>
    <property type="project" value="InterPro"/>
</dbReference>
<keyword evidence="4" id="KW-1185">Reference proteome</keyword>
<evidence type="ECO:0000313" key="4">
    <source>
        <dbReference type="Proteomes" id="UP001142400"/>
    </source>
</evidence>
<dbReference type="AlphaFoldDB" id="A0A9X2M4X4"/>
<reference evidence="3" key="1">
    <citation type="submission" date="2022-06" db="EMBL/GenBank/DDBJ databases">
        <title>WGS of actinobacteria.</title>
        <authorList>
            <person name="Thawai C."/>
        </authorList>
    </citation>
    <scope>NUCLEOTIDE SEQUENCE</scope>
    <source>
        <strain evidence="3">DSM 42010</strain>
    </source>
</reference>
<dbReference type="EMBL" id="JANIIC010000064">
    <property type="protein sequence ID" value="MCQ8834850.1"/>
    <property type="molecule type" value="Genomic_DNA"/>
</dbReference>
<dbReference type="SUPFAM" id="SSF47413">
    <property type="entry name" value="lambda repressor-like DNA-binding domains"/>
    <property type="match status" value="1"/>
</dbReference>
<feature type="domain" description="HTH cro/C1-type" evidence="2">
    <location>
        <begin position="59"/>
        <end position="94"/>
    </location>
</feature>
<feature type="region of interest" description="Disordered" evidence="1">
    <location>
        <begin position="1"/>
        <end position="21"/>
    </location>
</feature>
<dbReference type="Gene3D" id="1.10.260.40">
    <property type="entry name" value="lambda repressor-like DNA-binding domains"/>
    <property type="match status" value="1"/>
</dbReference>
<dbReference type="InterPro" id="IPR001387">
    <property type="entry name" value="Cro/C1-type_HTH"/>
</dbReference>
<gene>
    <name evidence="3" type="ORF">NQU54_38770</name>
</gene>
<evidence type="ECO:0000256" key="1">
    <source>
        <dbReference type="SAM" id="MobiDB-lite"/>
    </source>
</evidence>
<dbReference type="Proteomes" id="UP001142400">
    <property type="component" value="Unassembled WGS sequence"/>
</dbReference>
<comment type="caution">
    <text evidence="3">The sequence shown here is derived from an EMBL/GenBank/DDBJ whole genome shotgun (WGS) entry which is preliminary data.</text>
</comment>
<accession>A0A9X2M4X4</accession>
<dbReference type="CDD" id="cd00093">
    <property type="entry name" value="HTH_XRE"/>
    <property type="match status" value="1"/>
</dbReference>
<dbReference type="InterPro" id="IPR010982">
    <property type="entry name" value="Lambda_DNA-bd_dom_sf"/>
</dbReference>
<name>A0A9X2M4X4_STRMQ</name>
<sequence>MPDEGNTQDPGTPGTADDQAPVLSQRLDRLFRMNQTAGQKLTNNEVAEQVRQRHPGLRVSGAYLSALRAGTRVNPSPELLVALAEYFGVPPGYFLDRDESGRITEQLEMLEGMRNAGIRGIAMRAVGLSNENLEAVASVLDQIRKLQGLPPVHEEAEDDPTGQK</sequence>
<feature type="compositionally biased region" description="Polar residues" evidence="1">
    <location>
        <begin position="1"/>
        <end position="10"/>
    </location>
</feature>
<dbReference type="RefSeq" id="WP_257635090.1">
    <property type="nucleotide sequence ID" value="NZ_JANIIC010000064.1"/>
</dbReference>
<dbReference type="Pfam" id="PF01381">
    <property type="entry name" value="HTH_3"/>
    <property type="match status" value="1"/>
</dbReference>